<dbReference type="EMBL" id="SDMP01000010">
    <property type="protein sequence ID" value="RYR32389.1"/>
    <property type="molecule type" value="Genomic_DNA"/>
</dbReference>
<dbReference type="Pfam" id="PF16166">
    <property type="entry name" value="TIC20"/>
    <property type="match status" value="1"/>
</dbReference>
<comment type="caution">
    <text evidence="7">Lacks conserved residue(s) required for the propagation of feature annotation.</text>
</comment>
<evidence type="ECO:0000313" key="8">
    <source>
        <dbReference type="EMBL" id="RYR32389.1"/>
    </source>
</evidence>
<organism evidence="8 9">
    <name type="scientific">Arachis hypogaea</name>
    <name type="common">Peanut</name>
    <dbReference type="NCBI Taxonomy" id="3818"/>
    <lineage>
        <taxon>Eukaryota</taxon>
        <taxon>Viridiplantae</taxon>
        <taxon>Streptophyta</taxon>
        <taxon>Embryophyta</taxon>
        <taxon>Tracheophyta</taxon>
        <taxon>Spermatophyta</taxon>
        <taxon>Magnoliopsida</taxon>
        <taxon>eudicotyledons</taxon>
        <taxon>Gunneridae</taxon>
        <taxon>Pentapetalae</taxon>
        <taxon>rosids</taxon>
        <taxon>fabids</taxon>
        <taxon>Fabales</taxon>
        <taxon>Fabaceae</taxon>
        <taxon>Papilionoideae</taxon>
        <taxon>50 kb inversion clade</taxon>
        <taxon>dalbergioids sensu lato</taxon>
        <taxon>Dalbergieae</taxon>
        <taxon>Pterocarpus clade</taxon>
        <taxon>Arachis</taxon>
    </lineage>
</organism>
<dbReference type="STRING" id="3818.A0A445B146"/>
<dbReference type="SMR" id="A0A445B146"/>
<keyword evidence="4" id="KW-1001">Plastid inner membrane</keyword>
<keyword evidence="6 7" id="KW-0472">Membrane</keyword>
<feature type="transmembrane region" description="Helical" evidence="7">
    <location>
        <begin position="135"/>
        <end position="158"/>
    </location>
</feature>
<dbReference type="PANTHER" id="PTHR33510">
    <property type="entry name" value="PROTEIN TIC 20-II, CHLOROPLASTIC"/>
    <property type="match status" value="1"/>
</dbReference>
<protein>
    <recommendedName>
        <fullName evidence="7">Protein TIC 20</fullName>
    </recommendedName>
</protein>
<evidence type="ECO:0000313" key="9">
    <source>
        <dbReference type="Proteomes" id="UP000289738"/>
    </source>
</evidence>
<evidence type="ECO:0000256" key="1">
    <source>
        <dbReference type="ARBA" id="ARBA00004478"/>
    </source>
</evidence>
<comment type="subcellular location">
    <subcellularLocation>
        <location evidence="1">Plastid</location>
        <location evidence="1">Chloroplast inner membrane</location>
        <topology evidence="1">Multi-pass membrane protein</topology>
    </subcellularLocation>
    <subcellularLocation>
        <location evidence="7">Plastid</location>
        <location evidence="7">Chloroplast membrane</location>
        <topology evidence="7">Multi-pass membrane protein</topology>
    </subcellularLocation>
</comment>
<dbReference type="GO" id="GO:0009706">
    <property type="term" value="C:chloroplast inner membrane"/>
    <property type="evidence" value="ECO:0007669"/>
    <property type="project" value="UniProtKB-SubCell"/>
</dbReference>
<dbReference type="AlphaFoldDB" id="A0A445B146"/>
<reference evidence="8 9" key="1">
    <citation type="submission" date="2019-01" db="EMBL/GenBank/DDBJ databases">
        <title>Sequencing of cultivated peanut Arachis hypogaea provides insights into genome evolution and oil improvement.</title>
        <authorList>
            <person name="Chen X."/>
        </authorList>
    </citation>
    <scope>NUCLEOTIDE SEQUENCE [LARGE SCALE GENOMIC DNA]</scope>
    <source>
        <strain evidence="9">cv. Fuhuasheng</strain>
        <tissue evidence="8">Leaves</tissue>
    </source>
</reference>
<keyword evidence="3 7" id="KW-0812">Transmembrane</keyword>
<keyword evidence="7" id="KW-0150">Chloroplast</keyword>
<accession>A0A445B146</accession>
<comment type="caution">
    <text evidence="8">The sequence shown here is derived from an EMBL/GenBank/DDBJ whole genome shotgun (WGS) entry which is preliminary data.</text>
</comment>
<keyword evidence="5 7" id="KW-1133">Transmembrane helix</keyword>
<evidence type="ECO:0000256" key="2">
    <source>
        <dbReference type="ARBA" id="ARBA00009596"/>
    </source>
</evidence>
<evidence type="ECO:0000256" key="3">
    <source>
        <dbReference type="ARBA" id="ARBA00022692"/>
    </source>
</evidence>
<keyword evidence="7" id="KW-0934">Plastid</keyword>
<evidence type="ECO:0000256" key="6">
    <source>
        <dbReference type="ARBA" id="ARBA00023136"/>
    </source>
</evidence>
<name>A0A445B146_ARAHY</name>
<feature type="transmembrane region" description="Helical" evidence="7">
    <location>
        <begin position="178"/>
        <end position="199"/>
    </location>
</feature>
<proteinExistence type="inferred from homology"/>
<evidence type="ECO:0000256" key="4">
    <source>
        <dbReference type="ARBA" id="ARBA00022780"/>
    </source>
</evidence>
<dbReference type="PANTHER" id="PTHR33510:SF12">
    <property type="entry name" value="PROTEIN TIC 20-IV, CHLOROPLASTIC"/>
    <property type="match status" value="1"/>
</dbReference>
<dbReference type="Proteomes" id="UP000289738">
    <property type="component" value="Chromosome A10"/>
</dbReference>
<keyword evidence="9" id="KW-1185">Reference proteome</keyword>
<evidence type="ECO:0000256" key="5">
    <source>
        <dbReference type="ARBA" id="ARBA00022989"/>
    </source>
</evidence>
<feature type="transmembrane region" description="Helical" evidence="7">
    <location>
        <begin position="243"/>
        <end position="265"/>
    </location>
</feature>
<sequence>MAPQLVAASCGLSSSHLCHPHVPPIRSRVLSPKGTAINLKKSHGMSLPAISLGRTYIPLLTAVPRKTDKPSLIAALGKTYAALTADSSTYFSGDRDHLTLKTPTSRGSNSKIRGQAYIYHSSGFRIPANAEKPEWWWRTLCCIPYLIALQMSATGFYLEPLLEKFPLFQNLIYYIPGAVNRLPTWFPILYCYLAIIGVVKNSRFPLLFRYHVMMGMLLEIAQQIFWVTCNFVPLIHFKGTLGMYYWGGVALAYILILGECIRCALLGTFVKIPVISESAFIHSLYGLGLR</sequence>
<dbReference type="Gramene" id="arahy.Tifrunner.gnm2.ann2.Ah10g406400.1">
    <property type="protein sequence ID" value="arahy.Tifrunner.gnm2.ann2.Ah10g406400.1-CDS"/>
    <property type="gene ID" value="arahy.Tifrunner.gnm2.ann2.Ah10g406400"/>
</dbReference>
<comment type="similarity">
    <text evidence="2 7">Belongs to the Tic20 family.</text>
</comment>
<evidence type="ECO:0000256" key="7">
    <source>
        <dbReference type="RuleBase" id="RU367003"/>
    </source>
</evidence>
<gene>
    <name evidence="8" type="ORF">Ahy_A10g046967</name>
</gene>
<comment type="function">
    <text evidence="7">Involved in protein precursor import into chloroplasts.</text>
</comment>
<dbReference type="OrthoDB" id="602284at2759"/>
<dbReference type="InterPro" id="IPR005691">
    <property type="entry name" value="Tic20"/>
</dbReference>